<organism evidence="1 2">
    <name type="scientific">Sporothrix stenoceras</name>
    <dbReference type="NCBI Taxonomy" id="5173"/>
    <lineage>
        <taxon>Eukaryota</taxon>
        <taxon>Fungi</taxon>
        <taxon>Dikarya</taxon>
        <taxon>Ascomycota</taxon>
        <taxon>Pezizomycotina</taxon>
        <taxon>Sordariomycetes</taxon>
        <taxon>Sordariomycetidae</taxon>
        <taxon>Ophiostomatales</taxon>
        <taxon>Ophiostomataceae</taxon>
        <taxon>Sporothrix</taxon>
    </lineage>
</organism>
<sequence>MAGSQGHQAVLRALWHKPDPDGVAIIVDDTTKSLVMLLDNTRLGDMAYTPGQQLLVSV</sequence>
<gene>
    <name evidence="1" type="ORF">Sste5346_008934</name>
</gene>
<keyword evidence="2" id="KW-1185">Reference proteome</keyword>
<dbReference type="Proteomes" id="UP001583186">
    <property type="component" value="Unassembled WGS sequence"/>
</dbReference>
<proteinExistence type="predicted"/>
<reference evidence="1 2" key="1">
    <citation type="journal article" date="2024" name="IMA Fungus">
        <title>IMA Genome - F19 : A genome assembly and annotation guide to empower mycologists, including annotated draft genome sequences of Ceratocystis pirilliformis, Diaporthe australafricana, Fusarium ophioides, Paecilomyces lecythidis, and Sporothrix stenoceras.</title>
        <authorList>
            <person name="Aylward J."/>
            <person name="Wilson A.M."/>
            <person name="Visagie C.M."/>
            <person name="Spraker J."/>
            <person name="Barnes I."/>
            <person name="Buitendag C."/>
            <person name="Ceriani C."/>
            <person name="Del Mar Angel L."/>
            <person name="du Plessis D."/>
            <person name="Fuchs T."/>
            <person name="Gasser K."/>
            <person name="Kramer D."/>
            <person name="Li W."/>
            <person name="Munsamy K."/>
            <person name="Piso A."/>
            <person name="Price J.L."/>
            <person name="Sonnekus B."/>
            <person name="Thomas C."/>
            <person name="van der Nest A."/>
            <person name="van Dijk A."/>
            <person name="van Heerden A."/>
            <person name="van Vuuren N."/>
            <person name="Yilmaz N."/>
            <person name="Duong T.A."/>
            <person name="van der Merwe N.A."/>
            <person name="Wingfield M.J."/>
            <person name="Wingfield B.D."/>
        </authorList>
    </citation>
    <scope>NUCLEOTIDE SEQUENCE [LARGE SCALE GENOMIC DNA]</scope>
    <source>
        <strain evidence="1 2">CMW 5346</strain>
    </source>
</reference>
<name>A0ABR3YMF0_9PEZI</name>
<evidence type="ECO:0000313" key="2">
    <source>
        <dbReference type="Proteomes" id="UP001583186"/>
    </source>
</evidence>
<dbReference type="EMBL" id="JAWCUI010000075">
    <property type="protein sequence ID" value="KAL1889367.1"/>
    <property type="molecule type" value="Genomic_DNA"/>
</dbReference>
<protein>
    <submittedName>
        <fullName evidence="1">Uncharacterized protein</fullName>
    </submittedName>
</protein>
<accession>A0ABR3YMF0</accession>
<evidence type="ECO:0000313" key="1">
    <source>
        <dbReference type="EMBL" id="KAL1889367.1"/>
    </source>
</evidence>
<comment type="caution">
    <text evidence="1">The sequence shown here is derived from an EMBL/GenBank/DDBJ whole genome shotgun (WGS) entry which is preliminary data.</text>
</comment>